<dbReference type="InterPro" id="IPR001646">
    <property type="entry name" value="5peptide_repeat"/>
</dbReference>
<name>A0ABT3RNP7_9BACT</name>
<dbReference type="Proteomes" id="UP001209885">
    <property type="component" value="Unassembled WGS sequence"/>
</dbReference>
<protein>
    <submittedName>
        <fullName evidence="1">Pentapeptide repeat-containing protein</fullName>
    </submittedName>
</protein>
<comment type="caution">
    <text evidence="1">The sequence shown here is derived from an EMBL/GenBank/DDBJ whole genome shotgun (WGS) entry which is preliminary data.</text>
</comment>
<organism evidence="1 2">
    <name type="scientific">Mangrovivirga halotolerans</name>
    <dbReference type="NCBI Taxonomy" id="2993936"/>
    <lineage>
        <taxon>Bacteria</taxon>
        <taxon>Pseudomonadati</taxon>
        <taxon>Bacteroidota</taxon>
        <taxon>Cytophagia</taxon>
        <taxon>Cytophagales</taxon>
        <taxon>Mangrovivirgaceae</taxon>
        <taxon>Mangrovivirga</taxon>
    </lineage>
</organism>
<reference evidence="1 2" key="1">
    <citation type="submission" date="2022-11" db="EMBL/GenBank/DDBJ databases">
        <title>The characterization of three novel Bacteroidetes species and genomic analysis of their roles in tidal elemental geochemical cycles.</title>
        <authorList>
            <person name="Ma K."/>
        </authorList>
    </citation>
    <scope>NUCLEOTIDE SEQUENCE [LARGE SCALE GENOMIC DNA]</scope>
    <source>
        <strain evidence="1 2">M17</strain>
    </source>
</reference>
<gene>
    <name evidence="1" type="ORF">OO013_03885</name>
</gene>
<dbReference type="PANTHER" id="PTHR42999">
    <property type="entry name" value="ANTIBIOTIC RESISTANCE PROTEIN MCBG"/>
    <property type="match status" value="1"/>
</dbReference>
<dbReference type="EMBL" id="JAPFQN010000003">
    <property type="protein sequence ID" value="MCX2742989.1"/>
    <property type="molecule type" value="Genomic_DNA"/>
</dbReference>
<evidence type="ECO:0000313" key="1">
    <source>
        <dbReference type="EMBL" id="MCX2742989.1"/>
    </source>
</evidence>
<evidence type="ECO:0000313" key="2">
    <source>
        <dbReference type="Proteomes" id="UP001209885"/>
    </source>
</evidence>
<dbReference type="Pfam" id="PF13599">
    <property type="entry name" value="Pentapeptide_4"/>
    <property type="match status" value="1"/>
</dbReference>
<dbReference type="PANTHER" id="PTHR42999:SF1">
    <property type="entry name" value="PENTAPEPTIDE REPEAT-CONTAINING PROTEIN"/>
    <property type="match status" value="1"/>
</dbReference>
<dbReference type="Gene3D" id="2.160.20.80">
    <property type="entry name" value="E3 ubiquitin-protein ligase SopA"/>
    <property type="match status" value="1"/>
</dbReference>
<dbReference type="Pfam" id="PF00805">
    <property type="entry name" value="Pentapeptide"/>
    <property type="match status" value="1"/>
</dbReference>
<accession>A0ABT3RNP7</accession>
<dbReference type="RefSeq" id="WP_266055352.1">
    <property type="nucleotide sequence ID" value="NZ_JAPFQN010000003.1"/>
</dbReference>
<sequence length="184" mass="20893">MKYFEGQDFSSKTEIYAGEYENCTFKGCMLAEQNLKDYKFIDCEFIDSDLSNINTGNTSFQNVLFQGCKMLGIRFDYCNSFLLSVKFENCQLNFSSYYALSLENFQATDCDLSEVDFTDSCLAKSCFINCKLNGATFDNCDLRNSDFSSASGYSIDPEKNKIQGCKFSFMGLPGLLDKYQIEIV</sequence>
<dbReference type="InterPro" id="IPR052949">
    <property type="entry name" value="PA_immunity-related"/>
</dbReference>
<proteinExistence type="predicted"/>
<dbReference type="SUPFAM" id="SSF141571">
    <property type="entry name" value="Pentapeptide repeat-like"/>
    <property type="match status" value="1"/>
</dbReference>
<keyword evidence="2" id="KW-1185">Reference proteome</keyword>